<protein>
    <submittedName>
        <fullName evidence="3">ANTAR domain-containing protein</fullName>
    </submittedName>
</protein>
<comment type="caution">
    <text evidence="2">The sequence shown here is derived from an EMBL/GenBank/DDBJ whole genome shotgun (WGS) entry which is preliminary data.</text>
</comment>
<dbReference type="Gene3D" id="1.10.10.10">
    <property type="entry name" value="Winged helix-like DNA-binding domain superfamily/Winged helix DNA-binding domain"/>
    <property type="match status" value="1"/>
</dbReference>
<evidence type="ECO:0000313" key="4">
    <source>
        <dbReference type="Proteomes" id="UP000017938"/>
    </source>
</evidence>
<evidence type="ECO:0000313" key="3">
    <source>
        <dbReference type="EMBL" id="MCI5755101.1"/>
    </source>
</evidence>
<dbReference type="InterPro" id="IPR005561">
    <property type="entry name" value="ANTAR"/>
</dbReference>
<dbReference type="STRING" id="1263015.BN580_00124"/>
<dbReference type="GO" id="GO:0003723">
    <property type="term" value="F:RNA binding"/>
    <property type="evidence" value="ECO:0007669"/>
    <property type="project" value="InterPro"/>
</dbReference>
<dbReference type="InterPro" id="IPR011006">
    <property type="entry name" value="CheY-like_superfamily"/>
</dbReference>
<dbReference type="PROSITE" id="PS50921">
    <property type="entry name" value="ANTAR"/>
    <property type="match status" value="1"/>
</dbReference>
<dbReference type="Pfam" id="PF03861">
    <property type="entry name" value="ANTAR"/>
    <property type="match status" value="1"/>
</dbReference>
<dbReference type="InterPro" id="IPR036388">
    <property type="entry name" value="WH-like_DNA-bd_sf"/>
</dbReference>
<dbReference type="SUPFAM" id="SSF52172">
    <property type="entry name" value="CheY-like"/>
    <property type="match status" value="1"/>
</dbReference>
<organism evidence="2 4">
    <name type="scientific">Candidatus Colimorpha enterica</name>
    <dbReference type="NCBI Taxonomy" id="3083063"/>
    <lineage>
        <taxon>Bacteria</taxon>
        <taxon>Pseudomonadati</taxon>
        <taxon>Bacteroidota</taxon>
        <taxon>Bacteroidia</taxon>
        <taxon>Bacteroidales</taxon>
        <taxon>Candidatus Colimorpha</taxon>
    </lineage>
</organism>
<dbReference type="EMBL" id="JALEMU010000039">
    <property type="protein sequence ID" value="MCI5755101.1"/>
    <property type="molecule type" value="Genomic_DNA"/>
</dbReference>
<dbReference type="Proteomes" id="UP000017938">
    <property type="component" value="Unassembled WGS sequence"/>
</dbReference>
<accession>R6U6V3</accession>
<evidence type="ECO:0000313" key="2">
    <source>
        <dbReference type="EMBL" id="CDC75821.1"/>
    </source>
</evidence>
<feature type="domain" description="ANTAR" evidence="1">
    <location>
        <begin position="129"/>
        <end position="190"/>
    </location>
</feature>
<sequence length="196" mass="22104">MEFDRERRKVLIASGSDKGIEYLTGQLSGGRYDTSYPVASAAEARRRLDSVAYDILIVNTPLKDEFGADFASGEAENSNIGVVLIVKNEIYDQIAYKTEDSGVIVLSKPLSSSALTQAVRVAAALRARLVKEEKKTETMQKRMDEIRLVNHAKWVLISKLGMDEENAHRFIEKQAMDLRQTRSEVSQFIIRTYENQ</sequence>
<dbReference type="SMART" id="SM01012">
    <property type="entry name" value="ANTAR"/>
    <property type="match status" value="1"/>
</dbReference>
<dbReference type="EMBL" id="CBFW010000323">
    <property type="protein sequence ID" value="CDC75821.1"/>
    <property type="molecule type" value="Genomic_DNA"/>
</dbReference>
<proteinExistence type="predicted"/>
<gene>
    <name evidence="2" type="ORF">BN580_00124</name>
    <name evidence="3" type="ORF">MR241_02265</name>
</gene>
<dbReference type="Proteomes" id="UP001139365">
    <property type="component" value="Unassembled WGS sequence"/>
</dbReference>
<reference evidence="3 5" key="2">
    <citation type="submission" date="2022-03" db="EMBL/GenBank/DDBJ databases">
        <title>Metagenome-assembled genomes from swine fecal metagenomes.</title>
        <authorList>
            <person name="Holman D.B."/>
            <person name="Kommadath A."/>
        </authorList>
    </citation>
    <scope>NUCLEOTIDE SEQUENCE [LARGE SCALE GENOMIC DNA]</scope>
    <source>
        <strain evidence="3">SUG147</strain>
    </source>
</reference>
<reference evidence="2" key="1">
    <citation type="submission" date="2012-11" db="EMBL/GenBank/DDBJ databases">
        <title>Dependencies among metagenomic species, viruses, plasmids and units of genetic variation.</title>
        <authorList>
            <person name="Nielsen H.B."/>
            <person name="Almeida M."/>
            <person name="Juncker A.S."/>
            <person name="Rasmussen S."/>
            <person name="Li J."/>
            <person name="Sunagawa S."/>
            <person name="Plichta D."/>
            <person name="Gautier L."/>
            <person name="Le Chatelier E."/>
            <person name="Peletier E."/>
            <person name="Bonde I."/>
            <person name="Nielsen T."/>
            <person name="Manichanh C."/>
            <person name="Arumugam M."/>
            <person name="Batto J."/>
            <person name="Santos M.B.Q.D."/>
            <person name="Blom N."/>
            <person name="Borruel N."/>
            <person name="Burgdorf K.S."/>
            <person name="Boumezbeur F."/>
            <person name="Casellas F."/>
            <person name="Dore J."/>
            <person name="Guarner F."/>
            <person name="Hansen T."/>
            <person name="Hildebrand F."/>
            <person name="Kaas R.S."/>
            <person name="Kennedy S."/>
            <person name="Kristiansen K."/>
            <person name="Kultima J.R."/>
            <person name="Leonard P."/>
            <person name="Levenez F."/>
            <person name="Lund O."/>
            <person name="Moumen B."/>
            <person name="Le Paslier D."/>
            <person name="Pons N."/>
            <person name="Pedersen O."/>
            <person name="Prifti E."/>
            <person name="Qin J."/>
            <person name="Raes J."/>
            <person name="Tap J."/>
            <person name="Tims S."/>
            <person name="Ussery D.W."/>
            <person name="Yamada T."/>
            <person name="MetaHit consortium"/>
            <person name="Renault P."/>
            <person name="Sicheritz-Ponten T."/>
            <person name="Bork P."/>
            <person name="Wang J."/>
            <person name="Brunak S."/>
            <person name="Ehrlich S.D."/>
        </authorList>
    </citation>
    <scope>NUCLEOTIDE SEQUENCE [LARGE SCALE GENOMIC DNA]</scope>
</reference>
<evidence type="ECO:0000259" key="1">
    <source>
        <dbReference type="PROSITE" id="PS50921"/>
    </source>
</evidence>
<dbReference type="AlphaFoldDB" id="R6U6V3"/>
<evidence type="ECO:0000313" key="5">
    <source>
        <dbReference type="Proteomes" id="UP001139365"/>
    </source>
</evidence>
<name>R6U6V3_9BACT</name>